<keyword evidence="6 8" id="KW-1133">Transmembrane helix</keyword>
<evidence type="ECO:0000256" key="6">
    <source>
        <dbReference type="ARBA" id="ARBA00022989"/>
    </source>
</evidence>
<proteinExistence type="inferred from homology"/>
<evidence type="ECO:0000256" key="4">
    <source>
        <dbReference type="ARBA" id="ARBA00022475"/>
    </source>
</evidence>
<feature type="transmembrane region" description="Helical" evidence="8">
    <location>
        <begin position="280"/>
        <end position="300"/>
    </location>
</feature>
<dbReference type="InterPro" id="IPR038770">
    <property type="entry name" value="Na+/solute_symporter_sf"/>
</dbReference>
<dbReference type="Proteomes" id="UP001595896">
    <property type="component" value="Unassembled WGS sequence"/>
</dbReference>
<feature type="transmembrane region" description="Helical" evidence="8">
    <location>
        <begin position="193"/>
        <end position="211"/>
    </location>
</feature>
<comment type="similarity">
    <text evidence="2">Belongs to the auxin efflux carrier (TC 2.A.69) family.</text>
</comment>
<dbReference type="PANTHER" id="PTHR36838:SF1">
    <property type="entry name" value="SLR1864 PROTEIN"/>
    <property type="match status" value="1"/>
</dbReference>
<evidence type="ECO:0000313" key="9">
    <source>
        <dbReference type="EMBL" id="MFC4736852.1"/>
    </source>
</evidence>
<feature type="transmembrane region" description="Helical" evidence="8">
    <location>
        <begin position="6"/>
        <end position="24"/>
    </location>
</feature>
<evidence type="ECO:0000256" key="7">
    <source>
        <dbReference type="ARBA" id="ARBA00023136"/>
    </source>
</evidence>
<reference evidence="10" key="1">
    <citation type="journal article" date="2019" name="Int. J. Syst. Evol. Microbiol.">
        <title>The Global Catalogue of Microorganisms (GCM) 10K type strain sequencing project: providing services to taxonomists for standard genome sequencing and annotation.</title>
        <authorList>
            <consortium name="The Broad Institute Genomics Platform"/>
            <consortium name="The Broad Institute Genome Sequencing Center for Infectious Disease"/>
            <person name="Wu L."/>
            <person name="Ma J."/>
        </authorList>
    </citation>
    <scope>NUCLEOTIDE SEQUENCE [LARGE SCALE GENOMIC DNA]</scope>
    <source>
        <strain evidence="10">JCM 12165</strain>
    </source>
</reference>
<feature type="transmembrane region" description="Helical" evidence="8">
    <location>
        <begin position="249"/>
        <end position="268"/>
    </location>
</feature>
<feature type="transmembrane region" description="Helical" evidence="8">
    <location>
        <begin position="61"/>
        <end position="79"/>
    </location>
</feature>
<gene>
    <name evidence="9" type="ORF">ACFO4L_09675</name>
</gene>
<dbReference type="Gene3D" id="1.20.1530.20">
    <property type="match status" value="1"/>
</dbReference>
<keyword evidence="7 8" id="KW-0472">Membrane</keyword>
<dbReference type="PANTHER" id="PTHR36838">
    <property type="entry name" value="AUXIN EFFLUX CARRIER FAMILY PROTEIN"/>
    <property type="match status" value="1"/>
</dbReference>
<feature type="transmembrane region" description="Helical" evidence="8">
    <location>
        <begin position="162"/>
        <end position="187"/>
    </location>
</feature>
<evidence type="ECO:0000256" key="2">
    <source>
        <dbReference type="ARBA" id="ARBA00010145"/>
    </source>
</evidence>
<comment type="caution">
    <text evidence="9">The sequence shown here is derived from an EMBL/GenBank/DDBJ whole genome shotgun (WGS) entry which is preliminary data.</text>
</comment>
<sequence>MEFLTVVLPIFVIFAIGYIGQRIFSFDTRQLSTMALYLISPFLVFRTFYTNTLSQEYMYLLLYTLLLSGILLVLIRMFATFRNWQPGETAGVMLAGSFMNNGNYGAPLALFVFGAAGMDIAIILMVLQQIMMSTVGIFIASKGGKGGGSVGKAMMSVLKMPILHAAILGITVQVSPLSLGGAVANIVSLVADAAIPVIMIILGMQLANVTIKKVKYEMIVSAVVVRILISPLLAIVLVWFMPLDEMTKLVMILMAATPTSANITLYALRFKTEPEFVSLTTLVTTVLTLVSMPITMWFLLS</sequence>
<comment type="subcellular location">
    <subcellularLocation>
        <location evidence="1">Cell membrane</location>
        <topology evidence="1">Multi-pass membrane protein</topology>
    </subcellularLocation>
</comment>
<keyword evidence="10" id="KW-1185">Reference proteome</keyword>
<dbReference type="InterPro" id="IPR004776">
    <property type="entry name" value="Mem_transp_PIN-like"/>
</dbReference>
<keyword evidence="5 8" id="KW-0812">Transmembrane</keyword>
<evidence type="ECO:0000256" key="5">
    <source>
        <dbReference type="ARBA" id="ARBA00022692"/>
    </source>
</evidence>
<protein>
    <submittedName>
        <fullName evidence="9">AEC family transporter</fullName>
    </submittedName>
</protein>
<accession>A0ABV9NXK3</accession>
<evidence type="ECO:0000313" key="10">
    <source>
        <dbReference type="Proteomes" id="UP001595896"/>
    </source>
</evidence>
<organism evidence="9 10">
    <name type="scientific">Bacillus daqingensis</name>
    <dbReference type="NCBI Taxonomy" id="872396"/>
    <lineage>
        <taxon>Bacteria</taxon>
        <taxon>Bacillati</taxon>
        <taxon>Bacillota</taxon>
        <taxon>Bacilli</taxon>
        <taxon>Bacillales</taxon>
        <taxon>Bacillaceae</taxon>
        <taxon>Bacillus</taxon>
    </lineage>
</organism>
<dbReference type="EMBL" id="JBHSGK010000010">
    <property type="protein sequence ID" value="MFC4736852.1"/>
    <property type="molecule type" value="Genomic_DNA"/>
</dbReference>
<evidence type="ECO:0000256" key="1">
    <source>
        <dbReference type="ARBA" id="ARBA00004651"/>
    </source>
</evidence>
<name>A0ABV9NXK3_9BACI</name>
<evidence type="ECO:0000256" key="8">
    <source>
        <dbReference type="SAM" id="Phobius"/>
    </source>
</evidence>
<keyword evidence="3" id="KW-0813">Transport</keyword>
<dbReference type="Pfam" id="PF03547">
    <property type="entry name" value="Mem_trans"/>
    <property type="match status" value="1"/>
</dbReference>
<keyword evidence="4" id="KW-1003">Cell membrane</keyword>
<feature type="transmembrane region" description="Helical" evidence="8">
    <location>
        <begin position="223"/>
        <end position="243"/>
    </location>
</feature>
<evidence type="ECO:0000256" key="3">
    <source>
        <dbReference type="ARBA" id="ARBA00022448"/>
    </source>
</evidence>
<dbReference type="RefSeq" id="WP_377909467.1">
    <property type="nucleotide sequence ID" value="NZ_JBHSGK010000010.1"/>
</dbReference>